<dbReference type="Gene3D" id="2.60.130.10">
    <property type="entry name" value="Aromatic compound dioxygenase"/>
    <property type="match status" value="1"/>
</dbReference>
<comment type="similarity">
    <text evidence="1">Belongs to the intradiol ring-cleavage dioxygenase family.</text>
</comment>
<dbReference type="EMBL" id="JBEPSJ010000004">
    <property type="protein sequence ID" value="MET4583635.1"/>
    <property type="molecule type" value="Genomic_DNA"/>
</dbReference>
<keyword evidence="2" id="KW-0223">Dioxygenase</keyword>
<keyword evidence="6" id="KW-1185">Reference proteome</keyword>
<sequence length="174" mass="18943">MSAIPRPTPGQTVGPFFRYGVEFPGGEHLVPQGSPGSVRLYGTVYDGAGEPVPDAFLEIWQTDASGAVPAAEGSFHRDGETFTGWGRVHTTDDGGYEFFTVEPGGGFFAVALFARGLMDRLHTRFYLPERADDPFLAALDEESRATLVAERTPTGLRRDIHMQGDGETVFLAFR</sequence>
<proteinExistence type="inferred from homology"/>
<name>A0ABV2QST7_9MICO</name>
<comment type="caution">
    <text evidence="5">The sequence shown here is derived from an EMBL/GenBank/DDBJ whole genome shotgun (WGS) entry which is preliminary data.</text>
</comment>
<dbReference type="InterPro" id="IPR050770">
    <property type="entry name" value="Intradiol_RC_Dioxygenase"/>
</dbReference>
<dbReference type="EC" id="1.13.11.3" evidence="5"/>
<accession>A0ABV2QST7</accession>
<dbReference type="InterPro" id="IPR000627">
    <property type="entry name" value="Intradiol_dOase_C"/>
</dbReference>
<dbReference type="NCBIfam" id="TIGR02423">
    <property type="entry name" value="protocat_alph"/>
    <property type="match status" value="1"/>
</dbReference>
<evidence type="ECO:0000259" key="4">
    <source>
        <dbReference type="Pfam" id="PF00775"/>
    </source>
</evidence>
<dbReference type="GO" id="GO:0018578">
    <property type="term" value="F:protocatechuate 3,4-dioxygenase activity"/>
    <property type="evidence" value="ECO:0007669"/>
    <property type="project" value="UniProtKB-EC"/>
</dbReference>
<evidence type="ECO:0000256" key="3">
    <source>
        <dbReference type="ARBA" id="ARBA00023002"/>
    </source>
</evidence>
<evidence type="ECO:0000256" key="1">
    <source>
        <dbReference type="ARBA" id="ARBA00007825"/>
    </source>
</evidence>
<dbReference type="InterPro" id="IPR015889">
    <property type="entry name" value="Intradiol_dOase_core"/>
</dbReference>
<keyword evidence="3 5" id="KW-0560">Oxidoreductase</keyword>
<dbReference type="Proteomes" id="UP001549257">
    <property type="component" value="Unassembled WGS sequence"/>
</dbReference>
<evidence type="ECO:0000256" key="2">
    <source>
        <dbReference type="ARBA" id="ARBA00022964"/>
    </source>
</evidence>
<feature type="domain" description="Intradiol ring-cleavage dioxygenases" evidence="4">
    <location>
        <begin position="33"/>
        <end position="105"/>
    </location>
</feature>
<organism evidence="5 6">
    <name type="scientific">Conyzicola nivalis</name>
    <dbReference type="NCBI Taxonomy" id="1477021"/>
    <lineage>
        <taxon>Bacteria</taxon>
        <taxon>Bacillati</taxon>
        <taxon>Actinomycetota</taxon>
        <taxon>Actinomycetes</taxon>
        <taxon>Micrococcales</taxon>
        <taxon>Microbacteriaceae</taxon>
        <taxon>Conyzicola</taxon>
    </lineage>
</organism>
<dbReference type="SUPFAM" id="SSF49482">
    <property type="entry name" value="Aromatic compound dioxygenase"/>
    <property type="match status" value="1"/>
</dbReference>
<protein>
    <submittedName>
        <fullName evidence="5">Protocatechuate 3,4-dioxygenase alpha subunit</fullName>
        <ecNumber evidence="5">1.13.11.3</ecNumber>
    </submittedName>
</protein>
<reference evidence="5 6" key="1">
    <citation type="submission" date="2024-06" db="EMBL/GenBank/DDBJ databases">
        <title>Sorghum-associated microbial communities from plants grown in Nebraska, USA.</title>
        <authorList>
            <person name="Schachtman D."/>
        </authorList>
    </citation>
    <scope>NUCLEOTIDE SEQUENCE [LARGE SCALE GENOMIC DNA]</scope>
    <source>
        <strain evidence="5 6">2857</strain>
    </source>
</reference>
<dbReference type="InterPro" id="IPR012786">
    <property type="entry name" value="Protocat_dOase_a"/>
</dbReference>
<dbReference type="RefSeq" id="WP_354025801.1">
    <property type="nucleotide sequence ID" value="NZ_JBEPSJ010000004.1"/>
</dbReference>
<evidence type="ECO:0000313" key="5">
    <source>
        <dbReference type="EMBL" id="MET4583635.1"/>
    </source>
</evidence>
<dbReference type="Pfam" id="PF00775">
    <property type="entry name" value="Dioxygenase_C"/>
    <property type="match status" value="1"/>
</dbReference>
<dbReference type="PANTHER" id="PTHR33711">
    <property type="entry name" value="DIOXYGENASE, PUTATIVE (AFU_ORTHOLOGUE AFUA_2G02910)-RELATED"/>
    <property type="match status" value="1"/>
</dbReference>
<gene>
    <name evidence="5" type="ORF">ABIE21_003161</name>
</gene>
<dbReference type="PANTHER" id="PTHR33711:SF9">
    <property type="entry name" value="PROTOCATECHUATE 3,4-DIOXYGENASE ALPHA CHAIN"/>
    <property type="match status" value="1"/>
</dbReference>
<evidence type="ECO:0000313" key="6">
    <source>
        <dbReference type="Proteomes" id="UP001549257"/>
    </source>
</evidence>